<protein>
    <submittedName>
        <fullName evidence="1">Uncharacterized protein</fullName>
    </submittedName>
</protein>
<dbReference type="EMBL" id="JAKKPZ010000279">
    <property type="protein sequence ID" value="KAI1697237.1"/>
    <property type="molecule type" value="Genomic_DNA"/>
</dbReference>
<organism evidence="1 2">
    <name type="scientific">Ditylenchus destructor</name>
    <dbReference type="NCBI Taxonomy" id="166010"/>
    <lineage>
        <taxon>Eukaryota</taxon>
        <taxon>Metazoa</taxon>
        <taxon>Ecdysozoa</taxon>
        <taxon>Nematoda</taxon>
        <taxon>Chromadorea</taxon>
        <taxon>Rhabditida</taxon>
        <taxon>Tylenchina</taxon>
        <taxon>Tylenchomorpha</taxon>
        <taxon>Sphaerularioidea</taxon>
        <taxon>Anguinidae</taxon>
        <taxon>Anguininae</taxon>
        <taxon>Ditylenchus</taxon>
    </lineage>
</organism>
<accession>A0AAD4MLZ6</accession>
<keyword evidence="2" id="KW-1185">Reference proteome</keyword>
<evidence type="ECO:0000313" key="2">
    <source>
        <dbReference type="Proteomes" id="UP001201812"/>
    </source>
</evidence>
<reference evidence="1" key="1">
    <citation type="submission" date="2022-01" db="EMBL/GenBank/DDBJ databases">
        <title>Genome Sequence Resource for Two Populations of Ditylenchus destructor, the Migratory Endoparasitic Phytonematode.</title>
        <authorList>
            <person name="Zhang H."/>
            <person name="Lin R."/>
            <person name="Xie B."/>
        </authorList>
    </citation>
    <scope>NUCLEOTIDE SEQUENCE</scope>
    <source>
        <strain evidence="1">BazhouSP</strain>
    </source>
</reference>
<dbReference type="AlphaFoldDB" id="A0AAD4MLZ6"/>
<gene>
    <name evidence="1" type="ORF">DdX_18606</name>
</gene>
<evidence type="ECO:0000313" key="1">
    <source>
        <dbReference type="EMBL" id="KAI1697237.1"/>
    </source>
</evidence>
<sequence length="85" mass="9441">MGGVCHLPADDCPGKPDMILLEYEFVVFETENDIQKDHLDAAIIQLKESINETLAERIGFACLPTAIDEQPPSEITMVGWPQRGK</sequence>
<dbReference type="Proteomes" id="UP001201812">
    <property type="component" value="Unassembled WGS sequence"/>
</dbReference>
<name>A0AAD4MLZ6_9BILA</name>
<proteinExistence type="predicted"/>
<comment type="caution">
    <text evidence="1">The sequence shown here is derived from an EMBL/GenBank/DDBJ whole genome shotgun (WGS) entry which is preliminary data.</text>
</comment>